<gene>
    <name evidence="2" type="ORF">LCGC14_1980140</name>
</gene>
<name>A0A0F9F9F9_9ZZZZ</name>
<accession>A0A0F9F9F9</accession>
<evidence type="ECO:0000256" key="1">
    <source>
        <dbReference type="SAM" id="MobiDB-lite"/>
    </source>
</evidence>
<comment type="caution">
    <text evidence="2">The sequence shown here is derived from an EMBL/GenBank/DDBJ whole genome shotgun (WGS) entry which is preliminary data.</text>
</comment>
<reference evidence="2" key="1">
    <citation type="journal article" date="2015" name="Nature">
        <title>Complex archaea that bridge the gap between prokaryotes and eukaryotes.</title>
        <authorList>
            <person name="Spang A."/>
            <person name="Saw J.H."/>
            <person name="Jorgensen S.L."/>
            <person name="Zaremba-Niedzwiedzka K."/>
            <person name="Martijn J."/>
            <person name="Lind A.E."/>
            <person name="van Eijk R."/>
            <person name="Schleper C."/>
            <person name="Guy L."/>
            <person name="Ettema T.J."/>
        </authorList>
    </citation>
    <scope>NUCLEOTIDE SEQUENCE</scope>
</reference>
<protein>
    <submittedName>
        <fullName evidence="2">Uncharacterized protein</fullName>
    </submittedName>
</protein>
<feature type="region of interest" description="Disordered" evidence="1">
    <location>
        <begin position="26"/>
        <end position="46"/>
    </location>
</feature>
<sequence>MKKKNRWQHRADKKNNMNYRTLSLRVDKSGRPSSLNEEERSVEVIA</sequence>
<feature type="compositionally biased region" description="Basic and acidic residues" evidence="1">
    <location>
        <begin position="37"/>
        <end position="46"/>
    </location>
</feature>
<feature type="non-terminal residue" evidence="2">
    <location>
        <position position="46"/>
    </location>
</feature>
<proteinExistence type="predicted"/>
<evidence type="ECO:0000313" key="2">
    <source>
        <dbReference type="EMBL" id="KKL82898.1"/>
    </source>
</evidence>
<dbReference type="EMBL" id="LAZR01022142">
    <property type="protein sequence ID" value="KKL82898.1"/>
    <property type="molecule type" value="Genomic_DNA"/>
</dbReference>
<organism evidence="2">
    <name type="scientific">marine sediment metagenome</name>
    <dbReference type="NCBI Taxonomy" id="412755"/>
    <lineage>
        <taxon>unclassified sequences</taxon>
        <taxon>metagenomes</taxon>
        <taxon>ecological metagenomes</taxon>
    </lineage>
</organism>
<dbReference type="AlphaFoldDB" id="A0A0F9F9F9"/>